<dbReference type="EMBL" id="QSBY01000009">
    <property type="protein sequence ID" value="RHW70303.1"/>
    <property type="molecule type" value="Genomic_DNA"/>
</dbReference>
<gene>
    <name evidence="1" type="ORF">DPX39_090077400</name>
</gene>
<evidence type="ECO:0000313" key="2">
    <source>
        <dbReference type="Proteomes" id="UP000266743"/>
    </source>
</evidence>
<name>A0A3L6L115_9TRYP</name>
<protein>
    <submittedName>
        <fullName evidence="1">Uncharacterized protein</fullName>
    </submittedName>
</protein>
<reference evidence="1 2" key="1">
    <citation type="submission" date="2018-09" db="EMBL/GenBank/DDBJ databases">
        <title>whole genome sequence of T. equiperdum IVM-t1 strain.</title>
        <authorList>
            <person name="Suganuma K."/>
        </authorList>
    </citation>
    <scope>NUCLEOTIDE SEQUENCE [LARGE SCALE GENOMIC DNA]</scope>
    <source>
        <strain evidence="1 2">IVM-t1</strain>
    </source>
</reference>
<dbReference type="Proteomes" id="UP000266743">
    <property type="component" value="Chromosome 9"/>
</dbReference>
<comment type="caution">
    <text evidence="1">The sequence shown here is derived from an EMBL/GenBank/DDBJ whole genome shotgun (WGS) entry which is preliminary data.</text>
</comment>
<accession>A0A3L6L115</accession>
<organism evidence="1 2">
    <name type="scientific">Trypanosoma brucei equiperdum</name>
    <dbReference type="NCBI Taxonomy" id="630700"/>
    <lineage>
        <taxon>Eukaryota</taxon>
        <taxon>Discoba</taxon>
        <taxon>Euglenozoa</taxon>
        <taxon>Kinetoplastea</taxon>
        <taxon>Metakinetoplastina</taxon>
        <taxon>Trypanosomatida</taxon>
        <taxon>Trypanosomatidae</taxon>
        <taxon>Trypanosoma</taxon>
    </lineage>
</organism>
<proteinExistence type="predicted"/>
<dbReference type="AlphaFoldDB" id="A0A3L6L115"/>
<evidence type="ECO:0000313" key="1">
    <source>
        <dbReference type="EMBL" id="RHW70303.1"/>
    </source>
</evidence>
<sequence length="405" mass="45259">METKGSSVHVCSNAWKLTHHVTWKDDGFPFVLHVPELELRIDFPIAHYKCCWACAMLHPVWKRVAKCSPRQEYARQTNASVCIHKPTLREAGDVLSELSSFTLALDKRQKQHYPRSSVSRLRFVHSLPTIIRLGNGIKGTITATFTLQRCVADGNNSSTLFPTFLAVESVGLIDCFVVDAIPRSRKGHERNGVTLLPLQNISSGGETATYDALNIQLRFDCLPPSFDSSLTSHEIPWELRVYAVFYESLDAQVHLDDAFRRLAEWHPSKTMEERFAVVSPGVDPSISINMELRRKGWLHRHIKEALNQMDSRVEGGNEDAGHPPAELRPIATLEGADNVVVETCPQAGSSAVVAVLPRDTKWPLVVAVETEKGIGKQSPPIPGSSSLERLSREFIKLWERLSVDD</sequence>